<dbReference type="AlphaFoldDB" id="A0A8D8H1Q2"/>
<evidence type="ECO:0000256" key="1">
    <source>
        <dbReference type="SAM" id="MobiDB-lite"/>
    </source>
</evidence>
<reference evidence="2" key="1">
    <citation type="submission" date="2021-05" db="EMBL/GenBank/DDBJ databases">
        <authorList>
            <person name="Alioto T."/>
            <person name="Alioto T."/>
            <person name="Gomez Garrido J."/>
        </authorList>
    </citation>
    <scope>NUCLEOTIDE SEQUENCE</scope>
</reference>
<dbReference type="EMBL" id="HBUE01193533">
    <property type="protein sequence ID" value="CAG6526436.1"/>
    <property type="molecule type" value="Transcribed_RNA"/>
</dbReference>
<dbReference type="EMBL" id="HBUE01299490">
    <property type="protein sequence ID" value="CAG6578150.1"/>
    <property type="molecule type" value="Transcribed_RNA"/>
</dbReference>
<proteinExistence type="predicted"/>
<sequence>MSENPRLARISQKAPGRSARRRRAVRLRRVRARFPLKEVSRQPRQAASGNPYRGQGAVLDVRLLVHRPKLSHQTHQAGSRGVRGSAVLRDLRLGGQEPAVPVRPHAPRPRRAQVRVRVLHEKVQATAPHEGARGDPPHRGRPVRLSVLRGKVQLEEQAVLPPQEYAPGRVRGGCAQALPEGGQSVAGSERVGCVCLEGEASLNCAFRKL</sequence>
<name>A0A8D8H1Q2_CULPI</name>
<feature type="region of interest" description="Disordered" evidence="1">
    <location>
        <begin position="1"/>
        <end position="24"/>
    </location>
</feature>
<dbReference type="EMBL" id="HBUE01003169">
    <property type="protein sequence ID" value="CAG6444574.1"/>
    <property type="molecule type" value="Transcribed_RNA"/>
</dbReference>
<evidence type="ECO:0000313" key="2">
    <source>
        <dbReference type="EMBL" id="CAG6526436.1"/>
    </source>
</evidence>
<protein>
    <submittedName>
        <fullName evidence="2">(northern house mosquito) hypothetical protein</fullName>
    </submittedName>
</protein>
<organism evidence="2">
    <name type="scientific">Culex pipiens</name>
    <name type="common">House mosquito</name>
    <dbReference type="NCBI Taxonomy" id="7175"/>
    <lineage>
        <taxon>Eukaryota</taxon>
        <taxon>Metazoa</taxon>
        <taxon>Ecdysozoa</taxon>
        <taxon>Arthropoda</taxon>
        <taxon>Hexapoda</taxon>
        <taxon>Insecta</taxon>
        <taxon>Pterygota</taxon>
        <taxon>Neoptera</taxon>
        <taxon>Endopterygota</taxon>
        <taxon>Diptera</taxon>
        <taxon>Nematocera</taxon>
        <taxon>Culicoidea</taxon>
        <taxon>Culicidae</taxon>
        <taxon>Culicinae</taxon>
        <taxon>Culicini</taxon>
        <taxon>Culex</taxon>
        <taxon>Culex</taxon>
    </lineage>
</organism>
<dbReference type="EMBL" id="HBUE01003168">
    <property type="protein sequence ID" value="CAG6444572.1"/>
    <property type="molecule type" value="Transcribed_RNA"/>
</dbReference>
<dbReference type="EMBL" id="HBUE01299489">
    <property type="protein sequence ID" value="CAG6578148.1"/>
    <property type="molecule type" value="Transcribed_RNA"/>
</dbReference>
<dbReference type="EMBL" id="HBUE01193534">
    <property type="protein sequence ID" value="CAG6526438.1"/>
    <property type="molecule type" value="Transcribed_RNA"/>
</dbReference>
<accession>A0A8D8H1Q2</accession>